<dbReference type="InterPro" id="IPR035965">
    <property type="entry name" value="PAS-like_dom_sf"/>
</dbReference>
<dbReference type="InterPro" id="IPR003661">
    <property type="entry name" value="HisK_dim/P_dom"/>
</dbReference>
<dbReference type="PROSITE" id="PS50109">
    <property type="entry name" value="HIS_KIN"/>
    <property type="match status" value="1"/>
</dbReference>
<evidence type="ECO:0000256" key="4">
    <source>
        <dbReference type="ARBA" id="ARBA00022679"/>
    </source>
</evidence>
<comment type="caution">
    <text evidence="11">The sequence shown here is derived from an EMBL/GenBank/DDBJ whole genome shotgun (WGS) entry which is preliminary data.</text>
</comment>
<evidence type="ECO:0000259" key="9">
    <source>
        <dbReference type="PROSITE" id="PS50109"/>
    </source>
</evidence>
<evidence type="ECO:0000256" key="8">
    <source>
        <dbReference type="SAM" id="MobiDB-lite"/>
    </source>
</evidence>
<evidence type="ECO:0000259" key="10">
    <source>
        <dbReference type="PROSITE" id="PS50112"/>
    </source>
</evidence>
<protein>
    <recommendedName>
        <fullName evidence="2">histidine kinase</fullName>
        <ecNumber evidence="2">2.7.13.3</ecNumber>
    </recommendedName>
</protein>
<dbReference type="SUPFAM" id="SSF47384">
    <property type="entry name" value="Homodimeric domain of signal transducing histidine kinase"/>
    <property type="match status" value="1"/>
</dbReference>
<dbReference type="FunFam" id="3.30.565.10:FF:000006">
    <property type="entry name" value="Sensor histidine kinase WalK"/>
    <property type="match status" value="1"/>
</dbReference>
<dbReference type="PANTHER" id="PTHR42878:SF15">
    <property type="entry name" value="BACTERIOPHYTOCHROME"/>
    <property type="match status" value="1"/>
</dbReference>
<dbReference type="InterPro" id="IPR036097">
    <property type="entry name" value="HisK_dim/P_sf"/>
</dbReference>
<keyword evidence="6" id="KW-0472">Membrane</keyword>
<dbReference type="PROSITE" id="PS50112">
    <property type="entry name" value="PAS"/>
    <property type="match status" value="1"/>
</dbReference>
<name>A0A7C9I2D3_9DEIO</name>
<accession>A0A7C9I2D3</accession>
<evidence type="ECO:0000256" key="5">
    <source>
        <dbReference type="ARBA" id="ARBA00022777"/>
    </source>
</evidence>
<keyword evidence="3" id="KW-0597">Phosphoprotein</keyword>
<dbReference type="Pfam" id="PF02518">
    <property type="entry name" value="HATPase_c"/>
    <property type="match status" value="1"/>
</dbReference>
<evidence type="ECO:0000256" key="6">
    <source>
        <dbReference type="ARBA" id="ARBA00023136"/>
    </source>
</evidence>
<dbReference type="PRINTS" id="PR00344">
    <property type="entry name" value="BCTRLSENSOR"/>
</dbReference>
<evidence type="ECO:0000256" key="1">
    <source>
        <dbReference type="ARBA" id="ARBA00000085"/>
    </source>
</evidence>
<feature type="region of interest" description="Disordered" evidence="8">
    <location>
        <begin position="22"/>
        <end position="55"/>
    </location>
</feature>
<dbReference type="InterPro" id="IPR005467">
    <property type="entry name" value="His_kinase_dom"/>
</dbReference>
<dbReference type="Proteomes" id="UP000483286">
    <property type="component" value="Unassembled WGS sequence"/>
</dbReference>
<dbReference type="InterPro" id="IPR036890">
    <property type="entry name" value="HATPase_C_sf"/>
</dbReference>
<dbReference type="SMART" id="SM00387">
    <property type="entry name" value="HATPase_c"/>
    <property type="match status" value="1"/>
</dbReference>
<evidence type="ECO:0000256" key="3">
    <source>
        <dbReference type="ARBA" id="ARBA00022553"/>
    </source>
</evidence>
<dbReference type="EMBL" id="WQLB01000059">
    <property type="protein sequence ID" value="MVN89395.1"/>
    <property type="molecule type" value="Genomic_DNA"/>
</dbReference>
<feature type="domain" description="Histidine kinase" evidence="9">
    <location>
        <begin position="271"/>
        <end position="484"/>
    </location>
</feature>
<dbReference type="SMART" id="SM00091">
    <property type="entry name" value="PAS"/>
    <property type="match status" value="1"/>
</dbReference>
<comment type="catalytic activity">
    <reaction evidence="1">
        <text>ATP + protein L-histidine = ADP + protein N-phospho-L-histidine.</text>
        <dbReference type="EC" id="2.7.13.3"/>
    </reaction>
</comment>
<dbReference type="Pfam" id="PF13426">
    <property type="entry name" value="PAS_9"/>
    <property type="match status" value="1"/>
</dbReference>
<dbReference type="PANTHER" id="PTHR42878">
    <property type="entry name" value="TWO-COMPONENT HISTIDINE KINASE"/>
    <property type="match status" value="1"/>
</dbReference>
<keyword evidence="7" id="KW-0175">Coiled coil</keyword>
<evidence type="ECO:0000256" key="2">
    <source>
        <dbReference type="ARBA" id="ARBA00012438"/>
    </source>
</evidence>
<evidence type="ECO:0000313" key="11">
    <source>
        <dbReference type="EMBL" id="MVN89395.1"/>
    </source>
</evidence>
<dbReference type="InterPro" id="IPR000014">
    <property type="entry name" value="PAS"/>
</dbReference>
<dbReference type="GO" id="GO:0000155">
    <property type="term" value="F:phosphorelay sensor kinase activity"/>
    <property type="evidence" value="ECO:0007669"/>
    <property type="project" value="InterPro"/>
</dbReference>
<proteinExistence type="predicted"/>
<dbReference type="GO" id="GO:0007234">
    <property type="term" value="P:osmosensory signaling via phosphorelay pathway"/>
    <property type="evidence" value="ECO:0007669"/>
    <property type="project" value="TreeGrafter"/>
</dbReference>
<dbReference type="AlphaFoldDB" id="A0A7C9I2D3"/>
<dbReference type="GO" id="GO:0000156">
    <property type="term" value="F:phosphorelay response regulator activity"/>
    <property type="evidence" value="ECO:0007669"/>
    <property type="project" value="TreeGrafter"/>
</dbReference>
<evidence type="ECO:0000313" key="12">
    <source>
        <dbReference type="Proteomes" id="UP000483286"/>
    </source>
</evidence>
<dbReference type="Gene3D" id="3.30.565.10">
    <property type="entry name" value="Histidine kinase-like ATPase, C-terminal domain"/>
    <property type="match status" value="1"/>
</dbReference>
<dbReference type="NCBIfam" id="TIGR00229">
    <property type="entry name" value="sensory_box"/>
    <property type="match status" value="1"/>
</dbReference>
<dbReference type="SMART" id="SM00388">
    <property type="entry name" value="HisKA"/>
    <property type="match status" value="1"/>
</dbReference>
<keyword evidence="5" id="KW-0418">Kinase</keyword>
<dbReference type="Gene3D" id="3.30.450.20">
    <property type="entry name" value="PAS domain"/>
    <property type="match status" value="1"/>
</dbReference>
<dbReference type="InterPro" id="IPR050351">
    <property type="entry name" value="BphY/WalK/GraS-like"/>
</dbReference>
<sequence length="490" mass="55638">MLTFEPPPFGFILPTICTKNQVGCDKLPRHPPRTSRPGRTQSGVNVSREPEGTDDLREQAERELQTQPPVTLPSVPNDPEQLLRELQQERQELQVHQIELRLQNDELVRTNAELEEARQEYQELFDHAPVGYLTLDGAGSVQRVNLTLCRMLGVERARLLNRRFSAFLDPASVSTFTLFLRRVMEHSGPRTAELWLVSAAGTRFAAQIEGEAVQRPGERGPHARLTVTDITPQRQAQDEVLRLNASLEERVKQRTQRVLELNGELETFVYAVTHDLQTPLRHIRSFIGLLVGQYQPLGAEQERYAQHVEHSVDRMEQQLGTLLTFFRTGQGRLRFQEVKLDSVMQEVRRDFAADLEGRDVQLTVDALPTVHGNSLALQLVFANLLGNALKFTRGRAPARISVFARENEREFILGVRDNGVGFNMRQKDRLFAVFQRLHRQGEFEGSGVGLALVRRVVHRHGGRTWAEGKVGEGATFWVSLPRTPQREDLA</sequence>
<dbReference type="InterPro" id="IPR003594">
    <property type="entry name" value="HATPase_dom"/>
</dbReference>
<dbReference type="CDD" id="cd00082">
    <property type="entry name" value="HisKA"/>
    <property type="match status" value="1"/>
</dbReference>
<evidence type="ECO:0000256" key="7">
    <source>
        <dbReference type="SAM" id="Coils"/>
    </source>
</evidence>
<dbReference type="GO" id="GO:0016020">
    <property type="term" value="C:membrane"/>
    <property type="evidence" value="ECO:0007669"/>
    <property type="project" value="UniProtKB-SubCell"/>
</dbReference>
<keyword evidence="4" id="KW-0808">Transferase</keyword>
<keyword evidence="12" id="KW-1185">Reference proteome</keyword>
<organism evidence="11 12">
    <name type="scientific">Deinococcus arboris</name>
    <dbReference type="NCBI Taxonomy" id="2682977"/>
    <lineage>
        <taxon>Bacteria</taxon>
        <taxon>Thermotogati</taxon>
        <taxon>Deinococcota</taxon>
        <taxon>Deinococci</taxon>
        <taxon>Deinococcales</taxon>
        <taxon>Deinococcaceae</taxon>
        <taxon>Deinococcus</taxon>
    </lineage>
</organism>
<feature type="domain" description="PAS" evidence="10">
    <location>
        <begin position="117"/>
        <end position="187"/>
    </location>
</feature>
<feature type="coiled-coil region" evidence="7">
    <location>
        <begin position="83"/>
        <end position="127"/>
    </location>
</feature>
<dbReference type="SUPFAM" id="SSF55874">
    <property type="entry name" value="ATPase domain of HSP90 chaperone/DNA topoisomerase II/histidine kinase"/>
    <property type="match status" value="1"/>
</dbReference>
<dbReference type="Pfam" id="PF00512">
    <property type="entry name" value="HisKA"/>
    <property type="match status" value="1"/>
</dbReference>
<gene>
    <name evidence="11" type="ORF">GO986_21915</name>
</gene>
<dbReference type="GO" id="GO:0030295">
    <property type="term" value="F:protein kinase activator activity"/>
    <property type="evidence" value="ECO:0007669"/>
    <property type="project" value="TreeGrafter"/>
</dbReference>
<dbReference type="SUPFAM" id="SSF55785">
    <property type="entry name" value="PYP-like sensor domain (PAS domain)"/>
    <property type="match status" value="1"/>
</dbReference>
<dbReference type="InterPro" id="IPR004358">
    <property type="entry name" value="Sig_transdc_His_kin-like_C"/>
</dbReference>
<dbReference type="Gene3D" id="1.10.287.130">
    <property type="match status" value="1"/>
</dbReference>
<dbReference type="EC" id="2.7.13.3" evidence="2"/>
<reference evidence="11 12" key="1">
    <citation type="submission" date="2019-12" db="EMBL/GenBank/DDBJ databases">
        <title>Deinococcus sp. HMF7620 Genome sequencing and assembly.</title>
        <authorList>
            <person name="Kang H."/>
            <person name="Kim H."/>
            <person name="Joh K."/>
        </authorList>
    </citation>
    <scope>NUCLEOTIDE SEQUENCE [LARGE SCALE GENOMIC DNA]</scope>
    <source>
        <strain evidence="11 12">HMF7620</strain>
    </source>
</reference>